<sequence>MPHCINGFVFIFGQIGHLGSLSRLWMGDIKGYRGIEIGKVEVDIFTGCTIAGTA</sequence>
<dbReference type="Proteomes" id="UP000029910">
    <property type="component" value="Chromosome"/>
</dbReference>
<protein>
    <submittedName>
        <fullName evidence="1">Uncharacterized protein</fullName>
    </submittedName>
</protein>
<evidence type="ECO:0000313" key="1">
    <source>
        <dbReference type="EMBL" id="AIU33333.1"/>
    </source>
</evidence>
<proteinExistence type="predicted"/>
<dbReference type="EMBL" id="CP009622">
    <property type="protein sequence ID" value="AIU33333.1"/>
    <property type="molecule type" value="Genomic_DNA"/>
</dbReference>
<reference evidence="1 2" key="1">
    <citation type="journal article" date="2015" name="Genome Announc.">
        <title>Genome Sequence of Corynebacterium ulcerans Strain FRC11.</title>
        <authorList>
            <person name="Benevides Lde J."/>
            <person name="Viana M.V."/>
            <person name="Mariano D.C."/>
            <person name="Rocha Fde S."/>
            <person name="Bagano P.C."/>
            <person name="Folador E.L."/>
            <person name="Pereira F.L."/>
            <person name="Dorella F.A."/>
            <person name="Leal C.A."/>
            <person name="Carvalho A.F."/>
            <person name="Soares Sde C."/>
            <person name="Carneiro A."/>
            <person name="Ramos R."/>
            <person name="Badell-Ocando E."/>
            <person name="Guiso N."/>
            <person name="Silva A."/>
            <person name="Figueiredo H."/>
            <person name="Azevedo V."/>
            <person name="Guimaraes L.C."/>
        </authorList>
    </citation>
    <scope>NUCLEOTIDE SEQUENCE [LARGE SCALE GENOMIC DNA]</scope>
    <source>
        <strain evidence="2">FRC0011</strain>
    </source>
</reference>
<gene>
    <name evidence="1" type="ORF">CulFRC11_1778</name>
</gene>
<organism evidence="1 2">
    <name type="scientific">Corynebacterium ramonii</name>
    <dbReference type="NCBI Taxonomy" id="3026968"/>
    <lineage>
        <taxon>Bacteria</taxon>
        <taxon>Bacillati</taxon>
        <taxon>Actinomycetota</taxon>
        <taxon>Actinomycetes</taxon>
        <taxon>Mycobacteriales</taxon>
        <taxon>Corynebacteriaceae</taxon>
        <taxon>Corynebacterium</taxon>
    </lineage>
</organism>
<evidence type="ECO:0000313" key="2">
    <source>
        <dbReference type="Proteomes" id="UP000029910"/>
    </source>
</evidence>
<name>A0ABM5RTW0_9CORY</name>
<accession>A0ABM5RTW0</accession>
<keyword evidence="2" id="KW-1185">Reference proteome</keyword>